<dbReference type="Proteomes" id="UP000260758">
    <property type="component" value="Unassembled WGS sequence"/>
</dbReference>
<evidence type="ECO:0000313" key="7">
    <source>
        <dbReference type="EMBL" id="RGZ87281.1"/>
    </source>
</evidence>
<accession>A0A3E4XBC5</accession>
<evidence type="ECO:0000313" key="3">
    <source>
        <dbReference type="EMBL" id="RGM67477.1"/>
    </source>
</evidence>
<evidence type="ECO:0000313" key="13">
    <source>
        <dbReference type="Proteomes" id="UP000285209"/>
    </source>
</evidence>
<evidence type="ECO:0000313" key="8">
    <source>
        <dbReference type="Proteomes" id="UP000260717"/>
    </source>
</evidence>
<dbReference type="Proteomes" id="UP000285209">
    <property type="component" value="Unassembled WGS sequence"/>
</dbReference>
<dbReference type="EMBL" id="QSTP01000025">
    <property type="protein sequence ID" value="RGM67477.1"/>
    <property type="molecule type" value="Genomic_DNA"/>
</dbReference>
<dbReference type="NCBIfam" id="TIGR04065">
    <property type="entry name" value="ocin_CLI_3235"/>
    <property type="match status" value="1"/>
</dbReference>
<name>A0A3E4XBC5_9FIRM</name>
<evidence type="ECO:0000313" key="1">
    <source>
        <dbReference type="EMBL" id="MSC61374.1"/>
    </source>
</evidence>
<dbReference type="Proteomes" id="UP000479563">
    <property type="component" value="Unassembled WGS sequence"/>
</dbReference>
<dbReference type="InterPro" id="IPR023968">
    <property type="entry name" value="Bacteriocin_CLI3235"/>
</dbReference>
<evidence type="ECO:0000313" key="10">
    <source>
        <dbReference type="Proteomes" id="UP000283431"/>
    </source>
</evidence>
<dbReference type="Proteomes" id="UP000283431">
    <property type="component" value="Unassembled WGS sequence"/>
</dbReference>
<evidence type="ECO:0000313" key="6">
    <source>
        <dbReference type="EMBL" id="RGZ74969.1"/>
    </source>
</evidence>
<organism evidence="2 8">
    <name type="scientific">Agathobacter rectalis</name>
    <dbReference type="NCBI Taxonomy" id="39491"/>
    <lineage>
        <taxon>Bacteria</taxon>
        <taxon>Bacillati</taxon>
        <taxon>Bacillota</taxon>
        <taxon>Clostridia</taxon>
        <taxon>Lachnospirales</taxon>
        <taxon>Lachnospiraceae</taxon>
        <taxon>Agathobacter</taxon>
    </lineage>
</organism>
<evidence type="ECO:0000313" key="9">
    <source>
        <dbReference type="Proteomes" id="UP000260758"/>
    </source>
</evidence>
<reference evidence="1 14" key="2">
    <citation type="journal article" date="2019" name="Nat. Med.">
        <title>A library of human gut bacterial isolates paired with longitudinal multiomics data enables mechanistic microbiome research.</title>
        <authorList>
            <person name="Poyet M."/>
            <person name="Groussin M."/>
            <person name="Gibbons S.M."/>
            <person name="Avila-Pacheco J."/>
            <person name="Jiang X."/>
            <person name="Kearney S.M."/>
            <person name="Perrotta A.R."/>
            <person name="Berdy B."/>
            <person name="Zhao S."/>
            <person name="Lieberman T.D."/>
            <person name="Swanson P.K."/>
            <person name="Smith M."/>
            <person name="Roesemann S."/>
            <person name="Alexander J.E."/>
            <person name="Rich S.A."/>
            <person name="Livny J."/>
            <person name="Vlamakis H."/>
            <person name="Clish C."/>
            <person name="Bullock K."/>
            <person name="Deik A."/>
            <person name="Scott J."/>
            <person name="Pierce K.A."/>
            <person name="Xavier R.J."/>
            <person name="Alm E.J."/>
        </authorList>
    </citation>
    <scope>NUCLEOTIDE SEQUENCE [LARGE SCALE GENOMIC DNA]</scope>
    <source>
        <strain evidence="1 14">BIOML-A11</strain>
    </source>
</reference>
<gene>
    <name evidence="7" type="ORF">DW967_17190</name>
    <name evidence="6" type="ORF">DW975_08430</name>
    <name evidence="4" type="ORF">DWW89_08445</name>
    <name evidence="5" type="ORF">DXA03_13765</name>
    <name evidence="3" type="ORF">DXB99_16115</name>
    <name evidence="2" type="ORF">DXC13_02890</name>
    <name evidence="1" type="ORF">GKE07_14455</name>
</gene>
<protein>
    <submittedName>
        <fullName evidence="1">CLI_3235 family bacteriocin</fullName>
    </submittedName>
    <submittedName>
        <fullName evidence="2">Putative bacteriocin</fullName>
    </submittedName>
</protein>
<evidence type="ECO:0000313" key="11">
    <source>
        <dbReference type="Proteomes" id="UP000283721"/>
    </source>
</evidence>
<evidence type="ECO:0000313" key="5">
    <source>
        <dbReference type="EMBL" id="RGZ15295.1"/>
    </source>
</evidence>
<reference evidence="8 9" key="1">
    <citation type="submission" date="2018-08" db="EMBL/GenBank/DDBJ databases">
        <title>A genome reference for cultivated species of the human gut microbiota.</title>
        <authorList>
            <person name="Zou Y."/>
            <person name="Xue W."/>
            <person name="Luo G."/>
        </authorList>
    </citation>
    <scope>NUCLEOTIDE SEQUENCE [LARGE SCALE GENOMIC DNA]</scope>
    <source>
        <strain evidence="4 12">AF17-27</strain>
        <strain evidence="7 11">AM47-6BH</strain>
        <strain evidence="6 10">AM48-7</strain>
        <strain evidence="5 13">AM54-25XD</strain>
        <strain evidence="3 9">OM07-13</strain>
        <strain evidence="2 8">OM08-12AT</strain>
    </source>
</reference>
<evidence type="ECO:0000313" key="4">
    <source>
        <dbReference type="EMBL" id="RGU24995.1"/>
    </source>
</evidence>
<dbReference type="EMBL" id="QRXR01000011">
    <property type="protein sequence ID" value="RGU24995.1"/>
    <property type="molecule type" value="Genomic_DNA"/>
</dbReference>
<dbReference type="EMBL" id="QSDV01000039">
    <property type="protein sequence ID" value="RGZ15295.1"/>
    <property type="molecule type" value="Genomic_DNA"/>
</dbReference>
<evidence type="ECO:0000313" key="2">
    <source>
        <dbReference type="EMBL" id="RGM51776.1"/>
    </source>
</evidence>
<dbReference type="Proteomes" id="UP000283721">
    <property type="component" value="Unassembled WGS sequence"/>
</dbReference>
<proteinExistence type="predicted"/>
<evidence type="ECO:0000313" key="12">
    <source>
        <dbReference type="Proteomes" id="UP000283765"/>
    </source>
</evidence>
<dbReference type="EMBL" id="WKQP01000032">
    <property type="protein sequence ID" value="MSC61374.1"/>
    <property type="molecule type" value="Genomic_DNA"/>
</dbReference>
<dbReference type="EMBL" id="QSTI01000003">
    <property type="protein sequence ID" value="RGM51776.1"/>
    <property type="molecule type" value="Genomic_DNA"/>
</dbReference>
<comment type="caution">
    <text evidence="2">The sequence shown here is derived from an EMBL/GenBank/DDBJ whole genome shotgun (WGS) entry which is preliminary data.</text>
</comment>
<dbReference type="EMBL" id="QSES01000060">
    <property type="protein sequence ID" value="RGZ87281.1"/>
    <property type="molecule type" value="Genomic_DNA"/>
</dbReference>
<dbReference type="Proteomes" id="UP000260717">
    <property type="component" value="Unassembled WGS sequence"/>
</dbReference>
<sequence length="80" mass="8595">MQLAFLYKKARKEGNIMKLGKKNAMETGTFMAYACSCNCWCACTCNNCQSIGSANGKQVASNTQTSTTQVKSKGSLLLLA</sequence>
<dbReference type="AlphaFoldDB" id="A0A3E4XBC5"/>
<dbReference type="EMBL" id="QSEN01000013">
    <property type="protein sequence ID" value="RGZ74969.1"/>
    <property type="molecule type" value="Genomic_DNA"/>
</dbReference>
<dbReference type="Proteomes" id="UP000283765">
    <property type="component" value="Unassembled WGS sequence"/>
</dbReference>
<evidence type="ECO:0000313" key="14">
    <source>
        <dbReference type="Proteomes" id="UP000479563"/>
    </source>
</evidence>